<evidence type="ECO:0000256" key="1">
    <source>
        <dbReference type="SAM" id="MobiDB-lite"/>
    </source>
</evidence>
<keyword evidence="3" id="KW-1185">Reference proteome</keyword>
<dbReference type="EMBL" id="JAQJAN010000004">
    <property type="protein sequence ID" value="KAJ5732275.1"/>
    <property type="molecule type" value="Genomic_DNA"/>
</dbReference>
<organism evidence="2 3">
    <name type="scientific">Penicillium malachiteum</name>
    <dbReference type="NCBI Taxonomy" id="1324776"/>
    <lineage>
        <taxon>Eukaryota</taxon>
        <taxon>Fungi</taxon>
        <taxon>Dikarya</taxon>
        <taxon>Ascomycota</taxon>
        <taxon>Pezizomycotina</taxon>
        <taxon>Eurotiomycetes</taxon>
        <taxon>Eurotiomycetidae</taxon>
        <taxon>Eurotiales</taxon>
        <taxon>Aspergillaceae</taxon>
        <taxon>Penicillium</taxon>
    </lineage>
</organism>
<dbReference type="AlphaFoldDB" id="A0AAD6MXV9"/>
<evidence type="ECO:0000313" key="3">
    <source>
        <dbReference type="Proteomes" id="UP001215712"/>
    </source>
</evidence>
<gene>
    <name evidence="2" type="ORF">N7493_003756</name>
</gene>
<feature type="compositionally biased region" description="Polar residues" evidence="1">
    <location>
        <begin position="75"/>
        <end position="92"/>
    </location>
</feature>
<reference evidence="2" key="1">
    <citation type="journal article" date="2023" name="IMA Fungus">
        <title>Comparative genomic study of the Penicillium genus elucidates a diverse pangenome and 15 lateral gene transfer events.</title>
        <authorList>
            <person name="Petersen C."/>
            <person name="Sorensen T."/>
            <person name="Nielsen M.R."/>
            <person name="Sondergaard T.E."/>
            <person name="Sorensen J.L."/>
            <person name="Fitzpatrick D.A."/>
            <person name="Frisvad J.C."/>
            <person name="Nielsen K.L."/>
        </authorList>
    </citation>
    <scope>NUCLEOTIDE SEQUENCE</scope>
    <source>
        <strain evidence="2">IBT 17514</strain>
    </source>
</reference>
<accession>A0AAD6MXV9</accession>
<feature type="region of interest" description="Disordered" evidence="1">
    <location>
        <begin position="67"/>
        <end position="101"/>
    </location>
</feature>
<protein>
    <submittedName>
        <fullName evidence="2">Uncharacterized protein</fullName>
    </submittedName>
</protein>
<dbReference type="Proteomes" id="UP001215712">
    <property type="component" value="Unassembled WGS sequence"/>
</dbReference>
<sequence length="168" mass="17887">MLETSSSHLQDRGIDTAGGSTGDSLGIKGSPPLCSSSSLDRDICHSSSGIEHKLPFVSVSLENVSKPQFADNPQVKASSSLLPESKSTASWETNDDSGIKEDNCDELDDAVRSRLAKESIPPVSCRNRFLGLPGAPLSLNLQGNDSDLHLEQPLLSPEHLSLRAPVHC</sequence>
<proteinExistence type="predicted"/>
<feature type="region of interest" description="Disordered" evidence="1">
    <location>
        <begin position="1"/>
        <end position="36"/>
    </location>
</feature>
<evidence type="ECO:0000313" key="2">
    <source>
        <dbReference type="EMBL" id="KAJ5732275.1"/>
    </source>
</evidence>
<name>A0AAD6MXV9_9EURO</name>
<comment type="caution">
    <text evidence="2">The sequence shown here is derived from an EMBL/GenBank/DDBJ whole genome shotgun (WGS) entry which is preliminary data.</text>
</comment>
<reference evidence="2" key="2">
    <citation type="submission" date="2023-01" db="EMBL/GenBank/DDBJ databases">
        <authorList>
            <person name="Petersen C."/>
        </authorList>
    </citation>
    <scope>NUCLEOTIDE SEQUENCE</scope>
    <source>
        <strain evidence="2">IBT 17514</strain>
    </source>
</reference>